<organism evidence="2 3">
    <name type="scientific">Blastochloris tepida</name>
    <dbReference type="NCBI Taxonomy" id="2233851"/>
    <lineage>
        <taxon>Bacteria</taxon>
        <taxon>Pseudomonadati</taxon>
        <taxon>Pseudomonadota</taxon>
        <taxon>Alphaproteobacteria</taxon>
        <taxon>Hyphomicrobiales</taxon>
        <taxon>Blastochloridaceae</taxon>
        <taxon>Blastochloris</taxon>
    </lineage>
</organism>
<feature type="compositionally biased region" description="Basic and acidic residues" evidence="1">
    <location>
        <begin position="1"/>
        <end position="13"/>
    </location>
</feature>
<protein>
    <submittedName>
        <fullName evidence="2">Uncharacterized protein</fullName>
    </submittedName>
</protein>
<accession>A0A348FZJ8</accession>
<feature type="region of interest" description="Disordered" evidence="1">
    <location>
        <begin position="1"/>
        <end position="24"/>
    </location>
</feature>
<evidence type="ECO:0000313" key="3">
    <source>
        <dbReference type="Proteomes" id="UP000266934"/>
    </source>
</evidence>
<dbReference type="AlphaFoldDB" id="A0A348FZJ8"/>
<sequence length="64" mass="7010">MPSQPPRHDDKEPPPALAVDASARDAQRVYTARDGAYIADLGAGTYRPFASHHSPFRIAPREIP</sequence>
<evidence type="ECO:0000313" key="2">
    <source>
        <dbReference type="EMBL" id="BBF92731.1"/>
    </source>
</evidence>
<gene>
    <name evidence="2" type="ORF">BLTE_14160</name>
</gene>
<dbReference type="EMBL" id="AP018907">
    <property type="protein sequence ID" value="BBF92731.1"/>
    <property type="molecule type" value="Genomic_DNA"/>
</dbReference>
<reference evidence="2 3" key="1">
    <citation type="submission" date="2018-08" db="EMBL/GenBank/DDBJ databases">
        <title>Complete genome sequencing of Blastochloris tepida GI.</title>
        <authorList>
            <person name="Tsukatani Y."/>
            <person name="Mori H."/>
        </authorList>
    </citation>
    <scope>NUCLEOTIDE SEQUENCE [LARGE SCALE GENOMIC DNA]</scope>
    <source>
        <strain evidence="2 3">GI</strain>
    </source>
</reference>
<dbReference type="KEGG" id="blag:BLTE_14160"/>
<dbReference type="Proteomes" id="UP000266934">
    <property type="component" value="Chromosome"/>
</dbReference>
<name>A0A348FZJ8_9HYPH</name>
<proteinExistence type="predicted"/>
<keyword evidence="3" id="KW-1185">Reference proteome</keyword>
<evidence type="ECO:0000256" key="1">
    <source>
        <dbReference type="SAM" id="MobiDB-lite"/>
    </source>
</evidence>